<evidence type="ECO:0000256" key="1">
    <source>
        <dbReference type="ARBA" id="ARBA00023015"/>
    </source>
</evidence>
<dbReference type="InterPro" id="IPR002577">
    <property type="entry name" value="HTH_HxlR"/>
</dbReference>
<sequence length="116" mass="13784">MYRWNGRDYKCPIEVTIDVIGGKWRSLIIWHLNKEVLRFSEIQRIVPGISKKVLSEHLRDLERNGFIERRVYPEVPPRVEYMITEKGRGLGEVLDTMEKWGRDLLETEGEKVDEEI</sequence>
<comment type="caution">
    <text evidence="5">The sequence shown here is derived from an EMBL/GenBank/DDBJ whole genome shotgun (WGS) entry which is preliminary data.</text>
</comment>
<evidence type="ECO:0000256" key="2">
    <source>
        <dbReference type="ARBA" id="ARBA00023125"/>
    </source>
</evidence>
<organism evidence="5 6">
    <name type="scientific">Propionigenium maris DSM 9537</name>
    <dbReference type="NCBI Taxonomy" id="1123000"/>
    <lineage>
        <taxon>Bacteria</taxon>
        <taxon>Fusobacteriati</taxon>
        <taxon>Fusobacteriota</taxon>
        <taxon>Fusobacteriia</taxon>
        <taxon>Fusobacteriales</taxon>
        <taxon>Fusobacteriaceae</taxon>
        <taxon>Propionigenium</taxon>
    </lineage>
</organism>
<dbReference type="CDD" id="cd00090">
    <property type="entry name" value="HTH_ARSR"/>
    <property type="match status" value="1"/>
</dbReference>
<evidence type="ECO:0000256" key="3">
    <source>
        <dbReference type="ARBA" id="ARBA00023163"/>
    </source>
</evidence>
<reference evidence="5" key="1">
    <citation type="submission" date="2022-12" db="EMBL/GenBank/DDBJ databases">
        <title>Reference genome sequencing for broad-spectrum identification of bacterial and archaeal isolates by mass spectrometry.</title>
        <authorList>
            <person name="Sekiguchi Y."/>
            <person name="Tourlousse D.M."/>
        </authorList>
    </citation>
    <scope>NUCLEOTIDE SEQUENCE</scope>
    <source>
        <strain evidence="5">10succ1</strain>
    </source>
</reference>
<keyword evidence="1" id="KW-0805">Transcription regulation</keyword>
<dbReference type="PANTHER" id="PTHR33204">
    <property type="entry name" value="TRANSCRIPTIONAL REGULATOR, MARR FAMILY"/>
    <property type="match status" value="1"/>
</dbReference>
<protein>
    <recommendedName>
        <fullName evidence="4">HTH hxlR-type domain-containing protein</fullName>
    </recommendedName>
</protein>
<dbReference type="EMBL" id="BSDY01000005">
    <property type="protein sequence ID" value="GLI55815.1"/>
    <property type="molecule type" value="Genomic_DNA"/>
</dbReference>
<feature type="domain" description="HTH hxlR-type" evidence="4">
    <location>
        <begin position="11"/>
        <end position="109"/>
    </location>
</feature>
<gene>
    <name evidence="5" type="ORF">PM10SUCC1_13290</name>
</gene>
<evidence type="ECO:0000313" key="5">
    <source>
        <dbReference type="EMBL" id="GLI55815.1"/>
    </source>
</evidence>
<dbReference type="Gene3D" id="1.10.10.10">
    <property type="entry name" value="Winged helix-like DNA-binding domain superfamily/Winged helix DNA-binding domain"/>
    <property type="match status" value="1"/>
</dbReference>
<name>A0A9W6GKV2_9FUSO</name>
<proteinExistence type="predicted"/>
<dbReference type="InterPro" id="IPR036390">
    <property type="entry name" value="WH_DNA-bd_sf"/>
</dbReference>
<keyword evidence="3" id="KW-0804">Transcription</keyword>
<evidence type="ECO:0000259" key="4">
    <source>
        <dbReference type="PROSITE" id="PS51118"/>
    </source>
</evidence>
<dbReference type="Pfam" id="PF01638">
    <property type="entry name" value="HxlR"/>
    <property type="match status" value="1"/>
</dbReference>
<dbReference type="GO" id="GO:0003677">
    <property type="term" value="F:DNA binding"/>
    <property type="evidence" value="ECO:0007669"/>
    <property type="project" value="UniProtKB-KW"/>
</dbReference>
<keyword evidence="6" id="KW-1185">Reference proteome</keyword>
<dbReference type="InterPro" id="IPR036388">
    <property type="entry name" value="WH-like_DNA-bd_sf"/>
</dbReference>
<dbReference type="AlphaFoldDB" id="A0A9W6GKV2"/>
<dbReference type="Proteomes" id="UP001144471">
    <property type="component" value="Unassembled WGS sequence"/>
</dbReference>
<accession>A0A9W6GKV2</accession>
<evidence type="ECO:0000313" key="6">
    <source>
        <dbReference type="Proteomes" id="UP001144471"/>
    </source>
</evidence>
<dbReference type="SUPFAM" id="SSF46785">
    <property type="entry name" value="Winged helix' DNA-binding domain"/>
    <property type="match status" value="1"/>
</dbReference>
<dbReference type="InterPro" id="IPR011991">
    <property type="entry name" value="ArsR-like_HTH"/>
</dbReference>
<keyword evidence="2" id="KW-0238">DNA-binding</keyword>
<dbReference type="RefSeq" id="WP_281834547.1">
    <property type="nucleotide sequence ID" value="NZ_BSDY01000005.1"/>
</dbReference>
<dbReference type="PANTHER" id="PTHR33204:SF29">
    <property type="entry name" value="TRANSCRIPTIONAL REGULATOR"/>
    <property type="match status" value="1"/>
</dbReference>
<dbReference type="PROSITE" id="PS51118">
    <property type="entry name" value="HTH_HXLR"/>
    <property type="match status" value="1"/>
</dbReference>